<dbReference type="InterPro" id="IPR036866">
    <property type="entry name" value="RibonucZ/Hydroxyglut_hydro"/>
</dbReference>
<dbReference type="EMBL" id="LN732021">
    <property type="protein sequence ID" value="CEP15251.1"/>
    <property type="molecule type" value="Genomic_DNA"/>
</dbReference>
<dbReference type="OrthoDB" id="2367080at2759"/>
<keyword evidence="9" id="KW-0378">Hydrolase</keyword>
<name>A0A0B7NCR2_9FUNG</name>
<dbReference type="GO" id="GO:0005739">
    <property type="term" value="C:mitochondrion"/>
    <property type="evidence" value="ECO:0007669"/>
    <property type="project" value="TreeGrafter"/>
</dbReference>
<sequence>MNAKFTLLNHFSQRYPKVPILSDEQSNVCFSFDLMTIQMKQIPLLPKFTNAIQLAFKEDQEEDEEEDTEAADMKKANKRQRKKNIK</sequence>
<evidence type="ECO:0000256" key="7">
    <source>
        <dbReference type="ARBA" id="ARBA00022723"/>
    </source>
</evidence>
<protein>
    <recommendedName>
        <fullName evidence="4">ribonuclease Z</fullName>
        <ecNumber evidence="4">3.1.26.11</ecNumber>
    </recommendedName>
</protein>
<evidence type="ECO:0000256" key="10">
    <source>
        <dbReference type="ARBA" id="ARBA00022833"/>
    </source>
</evidence>
<evidence type="ECO:0000256" key="3">
    <source>
        <dbReference type="ARBA" id="ARBA00007823"/>
    </source>
</evidence>
<proteinExistence type="inferred from homology"/>
<dbReference type="GO" id="GO:0042781">
    <property type="term" value="F:3'-tRNA processing endoribonuclease activity"/>
    <property type="evidence" value="ECO:0007669"/>
    <property type="project" value="UniProtKB-EC"/>
</dbReference>
<evidence type="ECO:0000256" key="2">
    <source>
        <dbReference type="ARBA" id="ARBA00001947"/>
    </source>
</evidence>
<organism evidence="12 13">
    <name type="scientific">Parasitella parasitica</name>
    <dbReference type="NCBI Taxonomy" id="35722"/>
    <lineage>
        <taxon>Eukaryota</taxon>
        <taxon>Fungi</taxon>
        <taxon>Fungi incertae sedis</taxon>
        <taxon>Mucoromycota</taxon>
        <taxon>Mucoromycotina</taxon>
        <taxon>Mucoromycetes</taxon>
        <taxon>Mucorales</taxon>
        <taxon>Mucorineae</taxon>
        <taxon>Mucoraceae</taxon>
        <taxon>Parasitella</taxon>
    </lineage>
</organism>
<dbReference type="Proteomes" id="UP000054107">
    <property type="component" value="Unassembled WGS sequence"/>
</dbReference>
<dbReference type="InterPro" id="IPR047151">
    <property type="entry name" value="RNZ2-like"/>
</dbReference>
<comment type="catalytic activity">
    <reaction evidence="1">
        <text>Endonucleolytic cleavage of RNA, removing extra 3' nucleotides from tRNA precursor, generating 3' termini of tRNAs. A 3'-hydroxy group is left at the tRNA terminus and a 5'-phosphoryl group is left at the trailer molecule.</text>
        <dbReference type="EC" id="3.1.26.11"/>
    </reaction>
</comment>
<feature type="region of interest" description="Disordered" evidence="11">
    <location>
        <begin position="58"/>
        <end position="86"/>
    </location>
</feature>
<evidence type="ECO:0000256" key="1">
    <source>
        <dbReference type="ARBA" id="ARBA00000402"/>
    </source>
</evidence>
<keyword evidence="7" id="KW-0479">Metal-binding</keyword>
<evidence type="ECO:0000256" key="8">
    <source>
        <dbReference type="ARBA" id="ARBA00022759"/>
    </source>
</evidence>
<keyword evidence="10" id="KW-0862">Zinc</keyword>
<evidence type="ECO:0000313" key="13">
    <source>
        <dbReference type="Proteomes" id="UP000054107"/>
    </source>
</evidence>
<evidence type="ECO:0000256" key="4">
    <source>
        <dbReference type="ARBA" id="ARBA00012477"/>
    </source>
</evidence>
<dbReference type="GO" id="GO:1990180">
    <property type="term" value="P:mitochondrial tRNA 3'-end processing"/>
    <property type="evidence" value="ECO:0007669"/>
    <property type="project" value="TreeGrafter"/>
</dbReference>
<keyword evidence="13" id="KW-1185">Reference proteome</keyword>
<evidence type="ECO:0000313" key="12">
    <source>
        <dbReference type="EMBL" id="CEP15251.1"/>
    </source>
</evidence>
<dbReference type="AlphaFoldDB" id="A0A0B7NCR2"/>
<accession>A0A0B7NCR2</accession>
<keyword evidence="6" id="KW-0540">Nuclease</keyword>
<dbReference type="Gene3D" id="3.60.15.10">
    <property type="entry name" value="Ribonuclease Z/Hydroxyacylglutathione hydrolase-like"/>
    <property type="match status" value="1"/>
</dbReference>
<evidence type="ECO:0000256" key="5">
    <source>
        <dbReference type="ARBA" id="ARBA00022694"/>
    </source>
</evidence>
<dbReference type="PANTHER" id="PTHR12553">
    <property type="entry name" value="ZINC PHOSPHODIESTERASE ELAC PROTEIN 2"/>
    <property type="match status" value="1"/>
</dbReference>
<reference evidence="12 13" key="1">
    <citation type="submission" date="2014-09" db="EMBL/GenBank/DDBJ databases">
        <authorList>
            <person name="Ellenberger Sabrina"/>
        </authorList>
    </citation>
    <scope>NUCLEOTIDE SEQUENCE [LARGE SCALE GENOMIC DNA]</scope>
    <source>
        <strain evidence="12 13">CBS 412.66</strain>
    </source>
</reference>
<evidence type="ECO:0000256" key="9">
    <source>
        <dbReference type="ARBA" id="ARBA00022801"/>
    </source>
</evidence>
<dbReference type="PANTHER" id="PTHR12553:SF49">
    <property type="entry name" value="ZINC PHOSPHODIESTERASE ELAC PROTEIN 2"/>
    <property type="match status" value="1"/>
</dbReference>
<dbReference type="STRING" id="35722.A0A0B7NCR2"/>
<feature type="compositionally biased region" description="Acidic residues" evidence="11">
    <location>
        <begin position="59"/>
        <end position="70"/>
    </location>
</feature>
<feature type="compositionally biased region" description="Basic residues" evidence="11">
    <location>
        <begin position="76"/>
        <end position="86"/>
    </location>
</feature>
<dbReference type="GO" id="GO:0046872">
    <property type="term" value="F:metal ion binding"/>
    <property type="evidence" value="ECO:0007669"/>
    <property type="project" value="UniProtKB-KW"/>
</dbReference>
<evidence type="ECO:0000256" key="6">
    <source>
        <dbReference type="ARBA" id="ARBA00022722"/>
    </source>
</evidence>
<comment type="cofactor">
    <cofactor evidence="2">
        <name>Zn(2+)</name>
        <dbReference type="ChEBI" id="CHEBI:29105"/>
    </cofactor>
</comment>
<comment type="similarity">
    <text evidence="3">Belongs to the RNase Z family.</text>
</comment>
<keyword evidence="8" id="KW-0255">Endonuclease</keyword>
<evidence type="ECO:0000256" key="11">
    <source>
        <dbReference type="SAM" id="MobiDB-lite"/>
    </source>
</evidence>
<keyword evidence="5" id="KW-0819">tRNA processing</keyword>
<gene>
    <name evidence="12" type="primary">PARPA_09456.1 scaffold 36645</name>
</gene>
<dbReference type="EC" id="3.1.26.11" evidence="4"/>